<evidence type="ECO:0000256" key="1">
    <source>
        <dbReference type="SAM" id="MobiDB-lite"/>
    </source>
</evidence>
<dbReference type="AlphaFoldDB" id="A0A1B7MZP0"/>
<organism evidence="2 3">
    <name type="scientific">Rhizopogon vinicolor AM-OR11-026</name>
    <dbReference type="NCBI Taxonomy" id="1314800"/>
    <lineage>
        <taxon>Eukaryota</taxon>
        <taxon>Fungi</taxon>
        <taxon>Dikarya</taxon>
        <taxon>Basidiomycota</taxon>
        <taxon>Agaricomycotina</taxon>
        <taxon>Agaricomycetes</taxon>
        <taxon>Agaricomycetidae</taxon>
        <taxon>Boletales</taxon>
        <taxon>Suillineae</taxon>
        <taxon>Rhizopogonaceae</taxon>
        <taxon>Rhizopogon</taxon>
    </lineage>
</organism>
<keyword evidence="3" id="KW-1185">Reference proteome</keyword>
<dbReference type="OrthoDB" id="2692930at2759"/>
<feature type="region of interest" description="Disordered" evidence="1">
    <location>
        <begin position="1"/>
        <end position="96"/>
    </location>
</feature>
<dbReference type="InParanoid" id="A0A1B7MZP0"/>
<evidence type="ECO:0000313" key="2">
    <source>
        <dbReference type="EMBL" id="OAX38073.1"/>
    </source>
</evidence>
<evidence type="ECO:0000313" key="3">
    <source>
        <dbReference type="Proteomes" id="UP000092154"/>
    </source>
</evidence>
<reference evidence="2 3" key="1">
    <citation type="submission" date="2016-06" db="EMBL/GenBank/DDBJ databases">
        <title>Comparative genomics of the ectomycorrhizal sister species Rhizopogon vinicolor and Rhizopogon vesiculosus (Basidiomycota: Boletales) reveals a divergence of the mating type B locus.</title>
        <authorList>
            <consortium name="DOE Joint Genome Institute"/>
            <person name="Mujic A.B."/>
            <person name="Kuo A."/>
            <person name="Tritt A."/>
            <person name="Lipzen A."/>
            <person name="Chen C."/>
            <person name="Johnson J."/>
            <person name="Sharma A."/>
            <person name="Barry K."/>
            <person name="Grigoriev I.V."/>
            <person name="Spatafora J.W."/>
        </authorList>
    </citation>
    <scope>NUCLEOTIDE SEQUENCE [LARGE SCALE GENOMIC DNA]</scope>
    <source>
        <strain evidence="2 3">AM-OR11-026</strain>
    </source>
</reference>
<proteinExistence type="predicted"/>
<dbReference type="EMBL" id="KV448314">
    <property type="protein sequence ID" value="OAX38073.1"/>
    <property type="molecule type" value="Genomic_DNA"/>
</dbReference>
<gene>
    <name evidence="2" type="ORF">K503DRAFT_856942</name>
</gene>
<name>A0A1B7MZP0_9AGAM</name>
<feature type="compositionally biased region" description="Acidic residues" evidence="1">
    <location>
        <begin position="71"/>
        <end position="81"/>
    </location>
</feature>
<sequence length="392" mass="44458">MAHSKRPRRSTQSSDRDNPEYEVNALKSRFRAPSPEESVEEEPPLHLFFDSLKPDFSELDTSDSETGSNVDDSEDDWDDEQIPSKEGGNSREVKDCKTPRLTLIPLQVNQEAAPVHQTTSLTEPQQEQRQYTNSLTIPCTRSASILSDQASSEDVEIVKDNSLAAGEVMVEDIDDETAETTSLIEPQQEQRQYTSSLTIPRTRSASILSDQASPEDVEIVKDNSLAADEVMVEDIDDETAEVWEDELMLSASGDISRFRNWSELREKIKLDLKKNSKSLSLAHINNLNILSNFATLCIKGCSWMQVSNEIAWQWHEGKGVYFARQVLKKLQSTLTSIIFPDLGTHSKQSLSMRAARHWLLKLGWRRTTIRKGVYMDGYKRDDVVKYPRDSEV</sequence>
<protein>
    <submittedName>
        <fullName evidence="2">Uncharacterized protein</fullName>
    </submittedName>
</protein>
<dbReference type="Proteomes" id="UP000092154">
    <property type="component" value="Unassembled WGS sequence"/>
</dbReference>
<accession>A0A1B7MZP0</accession>